<evidence type="ECO:0000256" key="2">
    <source>
        <dbReference type="ARBA" id="ARBA00022723"/>
    </source>
</evidence>
<keyword evidence="6" id="KW-0812">Transmembrane</keyword>
<evidence type="ECO:0000256" key="1">
    <source>
        <dbReference type="ARBA" id="ARBA00007923"/>
    </source>
</evidence>
<dbReference type="GO" id="GO:0030672">
    <property type="term" value="C:synaptic vesicle membrane"/>
    <property type="evidence" value="ECO:0007669"/>
    <property type="project" value="TreeGrafter"/>
</dbReference>
<evidence type="ECO:0000313" key="8">
    <source>
        <dbReference type="EMBL" id="KAJ3604241.1"/>
    </source>
</evidence>
<dbReference type="GO" id="GO:0046928">
    <property type="term" value="P:regulation of neurotransmitter secretion"/>
    <property type="evidence" value="ECO:0007669"/>
    <property type="project" value="TreeGrafter"/>
</dbReference>
<keyword evidence="4" id="KW-0106">Calcium</keyword>
<feature type="transmembrane region" description="Helical" evidence="6">
    <location>
        <begin position="64"/>
        <end position="83"/>
    </location>
</feature>
<proteinExistence type="inferred from homology"/>
<feature type="compositionally biased region" description="Acidic residues" evidence="5">
    <location>
        <begin position="1"/>
        <end position="15"/>
    </location>
</feature>
<protein>
    <recommendedName>
        <fullName evidence="7">Multiple C2 domain-containing protein</fullName>
    </recommendedName>
</protein>
<gene>
    <name evidence="8" type="ORF">NHX12_028982</name>
</gene>
<evidence type="ECO:0000256" key="5">
    <source>
        <dbReference type="SAM" id="MobiDB-lite"/>
    </source>
</evidence>
<dbReference type="EMBL" id="JANIIK010000044">
    <property type="protein sequence ID" value="KAJ3604241.1"/>
    <property type="molecule type" value="Genomic_DNA"/>
</dbReference>
<comment type="similarity">
    <text evidence="1">Belongs to the MCTP family.</text>
</comment>
<evidence type="ECO:0000313" key="9">
    <source>
        <dbReference type="Proteomes" id="UP001148018"/>
    </source>
</evidence>
<keyword evidence="3" id="KW-0677">Repeat</keyword>
<keyword evidence="2" id="KW-0479">Metal-binding</keyword>
<keyword evidence="6" id="KW-1133">Transmembrane helix</keyword>
<comment type="caution">
    <text evidence="8">The sequence shown here is derived from an EMBL/GenBank/DDBJ whole genome shotgun (WGS) entry which is preliminary data.</text>
</comment>
<keyword evidence="9" id="KW-1185">Reference proteome</keyword>
<evidence type="ECO:0000256" key="6">
    <source>
        <dbReference type="SAM" id="Phobius"/>
    </source>
</evidence>
<dbReference type="GO" id="GO:0005509">
    <property type="term" value="F:calcium ion binding"/>
    <property type="evidence" value="ECO:0007669"/>
    <property type="project" value="TreeGrafter"/>
</dbReference>
<dbReference type="AlphaFoldDB" id="A0A9Q0IPC1"/>
<dbReference type="PANTHER" id="PTHR45911:SF3">
    <property type="entry name" value="DYSFERLIN-RELATED"/>
    <property type="match status" value="1"/>
</dbReference>
<reference evidence="8" key="1">
    <citation type="submission" date="2022-07" db="EMBL/GenBank/DDBJ databases">
        <title>Chromosome-level genome of Muraenolepis orangiensis.</title>
        <authorList>
            <person name="Kim J."/>
        </authorList>
    </citation>
    <scope>NUCLEOTIDE SEQUENCE</scope>
    <source>
        <strain evidence="8">KU_S4_2022</strain>
        <tissue evidence="8">Muscle</tissue>
    </source>
</reference>
<accession>A0A9Q0IPC1</accession>
<dbReference type="Pfam" id="PF08372">
    <property type="entry name" value="PRT_C"/>
    <property type="match status" value="1"/>
</dbReference>
<evidence type="ECO:0000256" key="3">
    <source>
        <dbReference type="ARBA" id="ARBA00022737"/>
    </source>
</evidence>
<dbReference type="PANTHER" id="PTHR45911">
    <property type="entry name" value="C2 DOMAIN-CONTAINING PROTEIN"/>
    <property type="match status" value="1"/>
</dbReference>
<dbReference type="InterPro" id="IPR013583">
    <property type="entry name" value="MCTP_C"/>
</dbReference>
<keyword evidence="6" id="KW-0472">Membrane</keyword>
<organism evidence="8 9">
    <name type="scientific">Muraenolepis orangiensis</name>
    <name type="common">Patagonian moray cod</name>
    <dbReference type="NCBI Taxonomy" id="630683"/>
    <lineage>
        <taxon>Eukaryota</taxon>
        <taxon>Metazoa</taxon>
        <taxon>Chordata</taxon>
        <taxon>Craniata</taxon>
        <taxon>Vertebrata</taxon>
        <taxon>Euteleostomi</taxon>
        <taxon>Actinopterygii</taxon>
        <taxon>Neopterygii</taxon>
        <taxon>Teleostei</taxon>
        <taxon>Neoteleostei</taxon>
        <taxon>Acanthomorphata</taxon>
        <taxon>Zeiogadaria</taxon>
        <taxon>Gadariae</taxon>
        <taxon>Gadiformes</taxon>
        <taxon>Muraenolepidoidei</taxon>
        <taxon>Muraenolepididae</taxon>
        <taxon>Muraenolepis</taxon>
    </lineage>
</organism>
<dbReference type="Proteomes" id="UP001148018">
    <property type="component" value="Unassembled WGS sequence"/>
</dbReference>
<feature type="region of interest" description="Disordered" evidence="5">
    <location>
        <begin position="1"/>
        <end position="21"/>
    </location>
</feature>
<name>A0A9Q0IPC1_9TELE</name>
<evidence type="ECO:0000259" key="7">
    <source>
        <dbReference type="Pfam" id="PF08372"/>
    </source>
</evidence>
<evidence type="ECO:0000256" key="4">
    <source>
        <dbReference type="ARBA" id="ARBA00022837"/>
    </source>
</evidence>
<feature type="non-terminal residue" evidence="8">
    <location>
        <position position="1"/>
    </location>
</feature>
<feature type="domain" description="Multiple C2" evidence="7">
    <location>
        <begin position="9"/>
        <end position="97"/>
    </location>
</feature>
<dbReference type="OrthoDB" id="5973539at2759"/>
<sequence length="148" mass="16970">QAVEDLLQDVDEDYDKDDKDSERKGFMDKLYAIQDVCVSVQNALGEVASYGERIKNTFNWTVPFVTWLVVVALSGVCILLYYIPLRYLLLAWGVNKFTKKLRSPYSIDNNELLDLLSRVPSDVQLVQYHELKLDPSLSPNKRKKNTPG</sequence>